<dbReference type="Pfam" id="PF24046">
    <property type="entry name" value="At4g08330"/>
    <property type="match status" value="1"/>
</dbReference>
<protein>
    <submittedName>
        <fullName evidence="1">Uncharacterized protein</fullName>
    </submittedName>
</protein>
<comment type="caution">
    <text evidence="1">The sequence shown here is derived from an EMBL/GenBank/DDBJ whole genome shotgun (WGS) entry which is preliminary data.</text>
</comment>
<evidence type="ECO:0000313" key="1">
    <source>
        <dbReference type="EMBL" id="KAG8364568.1"/>
    </source>
</evidence>
<gene>
    <name evidence="1" type="ORF">BUALT_Bualt18G0010900</name>
</gene>
<reference evidence="1" key="1">
    <citation type="submission" date="2019-10" db="EMBL/GenBank/DDBJ databases">
        <authorList>
            <person name="Zhang R."/>
            <person name="Pan Y."/>
            <person name="Wang J."/>
            <person name="Ma R."/>
            <person name="Yu S."/>
        </authorList>
    </citation>
    <scope>NUCLEOTIDE SEQUENCE</scope>
    <source>
        <strain evidence="1">LA-IB0</strain>
        <tissue evidence="1">Leaf</tissue>
    </source>
</reference>
<sequence>MQKSMKQGAILFFSVDESRKCGNYIGTARMDDKCSSSSPFEVVKSSSATWDGISACKTYEIKIRSLRPLLFEGSALLV</sequence>
<dbReference type="Proteomes" id="UP000826271">
    <property type="component" value="Unassembled WGS sequence"/>
</dbReference>
<dbReference type="EMBL" id="WHWC01000018">
    <property type="protein sequence ID" value="KAG8364568.1"/>
    <property type="molecule type" value="Genomic_DNA"/>
</dbReference>
<dbReference type="AlphaFoldDB" id="A0AAV6WBX6"/>
<organism evidence="1 2">
    <name type="scientific">Buddleja alternifolia</name>
    <dbReference type="NCBI Taxonomy" id="168488"/>
    <lineage>
        <taxon>Eukaryota</taxon>
        <taxon>Viridiplantae</taxon>
        <taxon>Streptophyta</taxon>
        <taxon>Embryophyta</taxon>
        <taxon>Tracheophyta</taxon>
        <taxon>Spermatophyta</taxon>
        <taxon>Magnoliopsida</taxon>
        <taxon>eudicotyledons</taxon>
        <taxon>Gunneridae</taxon>
        <taxon>Pentapetalae</taxon>
        <taxon>asterids</taxon>
        <taxon>lamiids</taxon>
        <taxon>Lamiales</taxon>
        <taxon>Scrophulariaceae</taxon>
        <taxon>Buddlejeae</taxon>
        <taxon>Buddleja</taxon>
    </lineage>
</organism>
<evidence type="ECO:0000313" key="2">
    <source>
        <dbReference type="Proteomes" id="UP000826271"/>
    </source>
</evidence>
<accession>A0AAV6WBX6</accession>
<proteinExistence type="predicted"/>
<dbReference type="InterPro" id="IPR045282">
    <property type="entry name" value="At4g08330-like"/>
</dbReference>
<keyword evidence="2" id="KW-1185">Reference proteome</keyword>
<name>A0AAV6WBX6_9LAMI</name>